<gene>
    <name evidence="2" type="ORF">SAMN05192563_1016145</name>
</gene>
<feature type="chain" id="PRO_5011573411" evidence="1">
    <location>
        <begin position="20"/>
        <end position="363"/>
    </location>
</feature>
<dbReference type="Gene3D" id="2.120.10.30">
    <property type="entry name" value="TolB, C-terminal domain"/>
    <property type="match status" value="1"/>
</dbReference>
<evidence type="ECO:0000256" key="1">
    <source>
        <dbReference type="SAM" id="SignalP"/>
    </source>
</evidence>
<dbReference type="RefSeq" id="WP_093638722.1">
    <property type="nucleotide sequence ID" value="NZ_CAJNBA010000012.1"/>
</dbReference>
<evidence type="ECO:0000313" key="3">
    <source>
        <dbReference type="Proteomes" id="UP000198844"/>
    </source>
</evidence>
<dbReference type="GeneID" id="77199409"/>
<dbReference type="PROSITE" id="PS51257">
    <property type="entry name" value="PROKAR_LIPOPROTEIN"/>
    <property type="match status" value="1"/>
</dbReference>
<proteinExistence type="predicted"/>
<protein>
    <submittedName>
        <fullName evidence="2">TIGR03118 family protein</fullName>
    </submittedName>
</protein>
<dbReference type="AlphaFoldDB" id="A0A1I7ECD7"/>
<feature type="signal peptide" evidence="1">
    <location>
        <begin position="1"/>
        <end position="19"/>
    </location>
</feature>
<organism evidence="2 3">
    <name type="scientific">Paraburkholderia aspalathi</name>
    <dbReference type="NCBI Taxonomy" id="1324617"/>
    <lineage>
        <taxon>Bacteria</taxon>
        <taxon>Pseudomonadati</taxon>
        <taxon>Pseudomonadota</taxon>
        <taxon>Betaproteobacteria</taxon>
        <taxon>Burkholderiales</taxon>
        <taxon>Burkholderiaceae</taxon>
        <taxon>Paraburkholderia</taxon>
    </lineage>
</organism>
<name>A0A1I7ECD7_9BURK</name>
<sequence>MHKLATVFSLAGAATLALAACGGNSGNNMPTPTAGTFKSTILVSNGSVAAPHVDPNLQNGWGIAFGPTTPVWVSDNNTQKSSLYDGNGVVQSLVVTLPPAASGQPASPTGIVFNGTTDFAVTANGATGNAAFIFATLAGTIAAWSPKVLPTQAVTVHDDGAGGAEYTGLAIASNAGASMLYAADFHNGKVDMFDKTFTKVTVAGAFSDPNVPAGFNPFGIQAVGTTIYVAYAKLGPDGHRDQSGAGNGVVDAFDTAGHLLKRIASNGPLNSPWGIAMAPANFGVFSNDLLIGNFGDGTINAFDPATGDSKGPLTQADGSKVTQQGLWGLAFGNNADNQPSNTLFFAAGPTATTGVYGRIDSSM</sequence>
<evidence type="ECO:0000313" key="2">
    <source>
        <dbReference type="EMBL" id="SFU21611.1"/>
    </source>
</evidence>
<dbReference type="InterPro" id="IPR011042">
    <property type="entry name" value="6-blade_b-propeller_TolB-like"/>
</dbReference>
<keyword evidence="1" id="KW-0732">Signal</keyword>
<dbReference type="Proteomes" id="UP000198844">
    <property type="component" value="Unassembled WGS sequence"/>
</dbReference>
<dbReference type="InterPro" id="IPR017549">
    <property type="entry name" value="APMV_L690"/>
</dbReference>
<accession>A0A1I7ECD7</accession>
<reference evidence="2 3" key="1">
    <citation type="submission" date="2016-10" db="EMBL/GenBank/DDBJ databases">
        <authorList>
            <person name="de Groot N.N."/>
        </authorList>
    </citation>
    <scope>NUCLEOTIDE SEQUENCE [LARGE SCALE GENOMIC DNA]</scope>
    <source>
        <strain evidence="2 3">LMG 27731</strain>
    </source>
</reference>
<dbReference type="NCBIfam" id="TIGR03118">
    <property type="entry name" value="PEPCTERM_chp_1"/>
    <property type="match status" value="1"/>
</dbReference>
<dbReference type="OrthoDB" id="581621at2"/>
<dbReference type="SUPFAM" id="SSF75011">
    <property type="entry name" value="3-carboxy-cis,cis-mucoante lactonizing enzyme"/>
    <property type="match status" value="1"/>
</dbReference>
<dbReference type="EMBL" id="FPBH01000016">
    <property type="protein sequence ID" value="SFU21611.1"/>
    <property type="molecule type" value="Genomic_DNA"/>
</dbReference>